<gene>
    <name evidence="1" type="ORF">GCM10007036_13910</name>
</gene>
<dbReference type="RefSeq" id="WP_188516931.1">
    <property type="nucleotide sequence ID" value="NZ_BMES01000001.1"/>
</dbReference>
<accession>A0A917I6D8</accession>
<dbReference type="Proteomes" id="UP000603912">
    <property type="component" value="Unassembled WGS sequence"/>
</dbReference>
<organism evidence="1 2">
    <name type="scientific">Alsobacter metallidurans</name>
    <dbReference type="NCBI Taxonomy" id="340221"/>
    <lineage>
        <taxon>Bacteria</taxon>
        <taxon>Pseudomonadati</taxon>
        <taxon>Pseudomonadota</taxon>
        <taxon>Alphaproteobacteria</taxon>
        <taxon>Hyphomicrobiales</taxon>
        <taxon>Alsobacteraceae</taxon>
        <taxon>Alsobacter</taxon>
    </lineage>
</organism>
<evidence type="ECO:0000313" key="1">
    <source>
        <dbReference type="EMBL" id="GGH14531.1"/>
    </source>
</evidence>
<keyword evidence="2" id="KW-1185">Reference proteome</keyword>
<comment type="caution">
    <text evidence="1">The sequence shown here is derived from an EMBL/GenBank/DDBJ whole genome shotgun (WGS) entry which is preliminary data.</text>
</comment>
<dbReference type="InterPro" id="IPR008840">
    <property type="entry name" value="Sipho_Gp157"/>
</dbReference>
<sequence length="202" mass="22138">MAKKPSRAPDLERDAAMDLEAAKVLREQIAALAGDDPEFIRDTLEGECDIDQLLNQLVASERFDDALIDGAKEAKLRLDARVKTLEARKDRKRVLILTGMDILGIRRWDAPAGVVSLTDKRPGVDVIEEADIPARFWKKPDPVVDKKALNEAVLNRVAALEDARKLEPLEARLAALKQVDIDHPPVPGASVDNGGVTVTIRG</sequence>
<dbReference type="AlphaFoldDB" id="A0A917I6D8"/>
<name>A0A917I6D8_9HYPH</name>
<dbReference type="EMBL" id="BMES01000001">
    <property type="protein sequence ID" value="GGH14531.1"/>
    <property type="molecule type" value="Genomic_DNA"/>
</dbReference>
<reference evidence="1" key="2">
    <citation type="submission" date="2020-09" db="EMBL/GenBank/DDBJ databases">
        <authorList>
            <person name="Sun Q."/>
            <person name="Zhou Y."/>
        </authorList>
    </citation>
    <scope>NUCLEOTIDE SEQUENCE</scope>
    <source>
        <strain evidence="1">CGMCC 1.12214</strain>
    </source>
</reference>
<reference evidence="1" key="1">
    <citation type="journal article" date="2014" name="Int. J. Syst. Evol. Microbiol.">
        <title>Complete genome sequence of Corynebacterium casei LMG S-19264T (=DSM 44701T), isolated from a smear-ripened cheese.</title>
        <authorList>
            <consortium name="US DOE Joint Genome Institute (JGI-PGF)"/>
            <person name="Walter F."/>
            <person name="Albersmeier A."/>
            <person name="Kalinowski J."/>
            <person name="Ruckert C."/>
        </authorList>
    </citation>
    <scope>NUCLEOTIDE SEQUENCE</scope>
    <source>
        <strain evidence="1">CGMCC 1.12214</strain>
    </source>
</reference>
<dbReference type="Pfam" id="PF05565">
    <property type="entry name" value="Sipho_Gp157"/>
    <property type="match status" value="1"/>
</dbReference>
<evidence type="ECO:0000313" key="2">
    <source>
        <dbReference type="Proteomes" id="UP000603912"/>
    </source>
</evidence>
<proteinExistence type="predicted"/>
<protein>
    <submittedName>
        <fullName evidence="1">Uncharacterized protein</fullName>
    </submittedName>
</protein>